<keyword evidence="2" id="KW-1185">Reference proteome</keyword>
<dbReference type="GO" id="GO:0006281">
    <property type="term" value="P:DNA repair"/>
    <property type="evidence" value="ECO:0007669"/>
    <property type="project" value="TreeGrafter"/>
</dbReference>
<protein>
    <submittedName>
        <fullName evidence="1">Uncharacterized protein</fullName>
    </submittedName>
</protein>
<dbReference type="Pfam" id="PF13419">
    <property type="entry name" value="HAD_2"/>
    <property type="match status" value="1"/>
</dbReference>
<dbReference type="GO" id="GO:0008967">
    <property type="term" value="F:phosphoglycolate phosphatase activity"/>
    <property type="evidence" value="ECO:0007669"/>
    <property type="project" value="TreeGrafter"/>
</dbReference>
<dbReference type="PANTHER" id="PTHR43434:SF1">
    <property type="entry name" value="PHOSPHOGLYCOLATE PHOSPHATASE"/>
    <property type="match status" value="1"/>
</dbReference>
<comment type="caution">
    <text evidence="1">The sequence shown here is derived from an EMBL/GenBank/DDBJ whole genome shotgun (WGS) entry which is preliminary data.</text>
</comment>
<dbReference type="InterPro" id="IPR036412">
    <property type="entry name" value="HAD-like_sf"/>
</dbReference>
<dbReference type="PANTHER" id="PTHR43434">
    <property type="entry name" value="PHOSPHOGLYCOLATE PHOSPHATASE"/>
    <property type="match status" value="1"/>
</dbReference>
<sequence>MSYRAQAFLVDFDGPICSVFDGYPAADAARELASGVTPPLADATNDPLEVLRNAPSDQAEAADAKLCDIELHAVETSKPNPEFRELLKIIGDRPWAVVSNNSAGAVRSYLQRIHPESARVPVLGRPYARPDLMKPNPYLLFEALAVLSVSADAAQFIGDSVSDIEAGQRAGVHTIGYANKPGKAAQLAEAGANEVAVQGNSWWRSL</sequence>
<dbReference type="InterPro" id="IPR023214">
    <property type="entry name" value="HAD_sf"/>
</dbReference>
<organism evidence="1 2">
    <name type="scientific">Mycolicibacter minnesotensis</name>
    <dbReference type="NCBI Taxonomy" id="1118379"/>
    <lineage>
        <taxon>Bacteria</taxon>
        <taxon>Bacillati</taxon>
        <taxon>Actinomycetota</taxon>
        <taxon>Actinomycetes</taxon>
        <taxon>Mycobacteriales</taxon>
        <taxon>Mycobacteriaceae</taxon>
        <taxon>Mycolicibacter</taxon>
    </lineage>
</organism>
<proteinExistence type="predicted"/>
<dbReference type="NCBIfam" id="TIGR01549">
    <property type="entry name" value="HAD-SF-IA-v1"/>
    <property type="match status" value="1"/>
</dbReference>
<dbReference type="InterPro" id="IPR006439">
    <property type="entry name" value="HAD-SF_hydro_IA"/>
</dbReference>
<dbReference type="RefSeq" id="WP_083027755.1">
    <property type="nucleotide sequence ID" value="NZ_AP022589.1"/>
</dbReference>
<dbReference type="EMBL" id="MVHZ01000027">
    <property type="protein sequence ID" value="ORA97858.1"/>
    <property type="molecule type" value="Genomic_DNA"/>
</dbReference>
<dbReference type="Proteomes" id="UP000192320">
    <property type="component" value="Unassembled WGS sequence"/>
</dbReference>
<evidence type="ECO:0000313" key="1">
    <source>
        <dbReference type="EMBL" id="ORA97858.1"/>
    </source>
</evidence>
<reference evidence="1 2" key="1">
    <citation type="submission" date="2017-02" db="EMBL/GenBank/DDBJ databases">
        <title>The new phylogeny of genus Mycobacterium.</title>
        <authorList>
            <person name="Tortoli E."/>
            <person name="Trovato A."/>
            <person name="Cirillo D.M."/>
        </authorList>
    </citation>
    <scope>NUCLEOTIDE SEQUENCE [LARGE SCALE GENOMIC DNA]</scope>
    <source>
        <strain evidence="1 2">DSM 45633</strain>
    </source>
</reference>
<gene>
    <name evidence="1" type="ORF">BST33_17870</name>
</gene>
<dbReference type="InterPro" id="IPR050155">
    <property type="entry name" value="HAD-like_hydrolase_sf"/>
</dbReference>
<evidence type="ECO:0000313" key="2">
    <source>
        <dbReference type="Proteomes" id="UP000192320"/>
    </source>
</evidence>
<dbReference type="InterPro" id="IPR041492">
    <property type="entry name" value="HAD_2"/>
</dbReference>
<dbReference type="SUPFAM" id="SSF56784">
    <property type="entry name" value="HAD-like"/>
    <property type="match status" value="1"/>
</dbReference>
<dbReference type="AlphaFoldDB" id="A0A7I7R6M5"/>
<dbReference type="OrthoDB" id="9793014at2"/>
<name>A0A7I7R6M5_9MYCO</name>
<dbReference type="Gene3D" id="3.40.50.1000">
    <property type="entry name" value="HAD superfamily/HAD-like"/>
    <property type="match status" value="1"/>
</dbReference>
<dbReference type="CDD" id="cd01427">
    <property type="entry name" value="HAD_like"/>
    <property type="match status" value="1"/>
</dbReference>
<accession>A0A7I7R6M5</accession>
<dbReference type="GO" id="GO:0005829">
    <property type="term" value="C:cytosol"/>
    <property type="evidence" value="ECO:0007669"/>
    <property type="project" value="TreeGrafter"/>
</dbReference>